<evidence type="ECO:0000313" key="7">
    <source>
        <dbReference type="Proteomes" id="UP001183607"/>
    </source>
</evidence>
<dbReference type="EMBL" id="JAVRER010000059">
    <property type="protein sequence ID" value="MDT0418984.1"/>
    <property type="molecule type" value="Genomic_DNA"/>
</dbReference>
<dbReference type="PANTHER" id="PTHR12599">
    <property type="entry name" value="PTERIN-4-ALPHA-CARBINOLAMINE DEHYDRATASE"/>
    <property type="match status" value="1"/>
</dbReference>
<proteinExistence type="inferred from homology"/>
<keyword evidence="5 6" id="KW-0456">Lyase</keyword>
<dbReference type="InterPro" id="IPR001533">
    <property type="entry name" value="Pterin_deHydtase"/>
</dbReference>
<dbReference type="AlphaFoldDB" id="A0ABD5EC56"/>
<evidence type="ECO:0000256" key="2">
    <source>
        <dbReference type="ARBA" id="ARBA00006472"/>
    </source>
</evidence>
<comment type="catalytic activity">
    <reaction evidence="1">
        <text>(4aS,6R)-4a-hydroxy-L-erythro-5,6,7,8-tetrahydrobiopterin = (6R)-L-erythro-6,7-dihydrobiopterin + H2O</text>
        <dbReference type="Rhea" id="RHEA:11920"/>
        <dbReference type="ChEBI" id="CHEBI:15377"/>
        <dbReference type="ChEBI" id="CHEBI:15642"/>
        <dbReference type="ChEBI" id="CHEBI:43120"/>
        <dbReference type="EC" id="4.2.1.96"/>
    </reaction>
</comment>
<evidence type="ECO:0000313" key="6">
    <source>
        <dbReference type="EMBL" id="MDT0418984.1"/>
    </source>
</evidence>
<dbReference type="PANTHER" id="PTHR12599:SF0">
    <property type="entry name" value="PTERIN-4-ALPHA-CARBINOLAMINE DEHYDRATASE"/>
    <property type="match status" value="1"/>
</dbReference>
<comment type="similarity">
    <text evidence="2">Belongs to the pterin-4-alpha-carbinolamine dehydratase family.</text>
</comment>
<dbReference type="Proteomes" id="UP001183607">
    <property type="component" value="Unassembled WGS sequence"/>
</dbReference>
<protein>
    <recommendedName>
        <fullName evidence="4">Putative pterin-4-alpha-carbinolamine dehydratase</fullName>
        <ecNumber evidence="3">4.2.1.96</ecNumber>
    </recommendedName>
</protein>
<comment type="caution">
    <text evidence="6">The sequence shown here is derived from an EMBL/GenBank/DDBJ whole genome shotgun (WGS) entry which is preliminary data.</text>
</comment>
<dbReference type="InterPro" id="IPR036428">
    <property type="entry name" value="PCD_sf"/>
</dbReference>
<dbReference type="Pfam" id="PF01329">
    <property type="entry name" value="Pterin_4a"/>
    <property type="match status" value="1"/>
</dbReference>
<dbReference type="GO" id="GO:0008124">
    <property type="term" value="F:4-alpha-hydroxytetrahydrobiopterin dehydratase activity"/>
    <property type="evidence" value="ECO:0007669"/>
    <property type="project" value="UniProtKB-EC"/>
</dbReference>
<organism evidence="6 7">
    <name type="scientific">Streptomyces evansiae</name>
    <dbReference type="NCBI Taxonomy" id="3075535"/>
    <lineage>
        <taxon>Bacteria</taxon>
        <taxon>Bacillati</taxon>
        <taxon>Actinomycetota</taxon>
        <taxon>Actinomycetes</taxon>
        <taxon>Kitasatosporales</taxon>
        <taxon>Streptomycetaceae</taxon>
        <taxon>Streptomyces</taxon>
    </lineage>
</organism>
<dbReference type="SUPFAM" id="SSF55248">
    <property type="entry name" value="PCD-like"/>
    <property type="match status" value="1"/>
</dbReference>
<dbReference type="Gene3D" id="3.30.1360.20">
    <property type="entry name" value="Transcriptional coactivator/pterin dehydratase"/>
    <property type="match status" value="1"/>
</dbReference>
<sequence length="103" mass="10995">MPAARPLPAAEIDTALATLPGWSSEDDRLTRLYRLPNHLAAAALVLHIASVQEDMDHHADLTLGYNTVEVATHTHSAGGRITALDVTLARRVEDLSAAHGVRG</sequence>
<evidence type="ECO:0000256" key="4">
    <source>
        <dbReference type="ARBA" id="ARBA00021735"/>
    </source>
</evidence>
<dbReference type="CDD" id="cd00488">
    <property type="entry name" value="PCD_DCoH"/>
    <property type="match status" value="1"/>
</dbReference>
<dbReference type="EC" id="4.2.1.96" evidence="3"/>
<reference evidence="7" key="1">
    <citation type="submission" date="2023-07" db="EMBL/GenBank/DDBJ databases">
        <title>30 novel species of actinomycetes from the DSMZ collection.</title>
        <authorList>
            <person name="Nouioui I."/>
        </authorList>
    </citation>
    <scope>NUCLEOTIDE SEQUENCE [LARGE SCALE GENOMIC DNA]</scope>
    <source>
        <strain evidence="7">DSM 41982</strain>
    </source>
</reference>
<evidence type="ECO:0000256" key="5">
    <source>
        <dbReference type="ARBA" id="ARBA00023239"/>
    </source>
</evidence>
<name>A0ABD5EC56_9ACTN</name>
<dbReference type="NCBIfam" id="NF002017">
    <property type="entry name" value="PRK00823.1-2"/>
    <property type="match status" value="1"/>
</dbReference>
<gene>
    <name evidence="6" type="ORF">RM574_26230</name>
</gene>
<evidence type="ECO:0000256" key="3">
    <source>
        <dbReference type="ARBA" id="ARBA00013252"/>
    </source>
</evidence>
<dbReference type="RefSeq" id="WP_093854813.1">
    <property type="nucleotide sequence ID" value="NZ_JAVRER010000059.1"/>
</dbReference>
<evidence type="ECO:0000256" key="1">
    <source>
        <dbReference type="ARBA" id="ARBA00001554"/>
    </source>
</evidence>
<accession>A0ABD5EC56</accession>